<accession>A0A439D1T1</accession>
<dbReference type="PANTHER" id="PTHR28180">
    <property type="entry name" value="CONSERVED MITOCHONDRIAL PROTEIN-RELATED"/>
    <property type="match status" value="1"/>
</dbReference>
<dbReference type="AlphaFoldDB" id="A0A439D1T1"/>
<protein>
    <recommendedName>
        <fullName evidence="4">Dol-P-Man:Man(5)GlcNAc(2)-PP-Dol alpha-1,3-mannosyltransferase</fullName>
    </recommendedName>
</protein>
<dbReference type="EMBL" id="RYZI01000201">
    <property type="protein sequence ID" value="RWA08413.1"/>
    <property type="molecule type" value="Genomic_DNA"/>
</dbReference>
<evidence type="ECO:0000256" key="1">
    <source>
        <dbReference type="SAM" id="MobiDB-lite"/>
    </source>
</evidence>
<sequence>MRATIGAGSISENEQAKGKTKDRDQDRDRDRDRTPPSASLVRASSPAANPFGSRQGPHQRQPRSTRLHSRGAHVKPALERLAIDAQEKKVGLPAWVTVSTAVSATLNCPEAMTQVYDLANARGVQTRRSPMQNAELIREVGLKCISFNGIPRSINTLGAFAQSLPVFVFSRLSKTPTRELTPANLETRKEDGLALWDSVYFGVERRLLDRLAKSHPDLPVHIINGHYSNLLSEPARADKKEPVGRVLTSLVAIACLRAQTGVGPQVVSHILGLRKAYEHGDAHAEGELPVEGGEWLASDDGNLWLLESIDKLVHAIGGGEGTTFAPGIRPKL</sequence>
<dbReference type="STRING" id="363999.A0A439D1T1"/>
<feature type="compositionally biased region" description="Basic and acidic residues" evidence="1">
    <location>
        <begin position="14"/>
        <end position="34"/>
    </location>
</feature>
<comment type="caution">
    <text evidence="2">The sequence shown here is derived from an EMBL/GenBank/DDBJ whole genome shotgun (WGS) entry which is preliminary data.</text>
</comment>
<evidence type="ECO:0000313" key="3">
    <source>
        <dbReference type="Proteomes" id="UP000286045"/>
    </source>
</evidence>
<dbReference type="PANTHER" id="PTHR28180:SF2">
    <property type="entry name" value="PEROXISOMAL PROTEIN 2"/>
    <property type="match status" value="1"/>
</dbReference>
<reference evidence="2 3" key="1">
    <citation type="submission" date="2018-12" db="EMBL/GenBank/DDBJ databases">
        <title>Draft genome sequence of Xylaria grammica IHI A82.</title>
        <authorList>
            <person name="Buettner E."/>
            <person name="Kellner H."/>
        </authorList>
    </citation>
    <scope>NUCLEOTIDE SEQUENCE [LARGE SCALE GENOMIC DNA]</scope>
    <source>
        <strain evidence="2 3">IHI A82</strain>
    </source>
</reference>
<dbReference type="InterPro" id="IPR029032">
    <property type="entry name" value="AhpD-like"/>
</dbReference>
<organism evidence="2 3">
    <name type="scientific">Xylaria grammica</name>
    <dbReference type="NCBI Taxonomy" id="363999"/>
    <lineage>
        <taxon>Eukaryota</taxon>
        <taxon>Fungi</taxon>
        <taxon>Dikarya</taxon>
        <taxon>Ascomycota</taxon>
        <taxon>Pezizomycotina</taxon>
        <taxon>Sordariomycetes</taxon>
        <taxon>Xylariomycetidae</taxon>
        <taxon>Xylariales</taxon>
        <taxon>Xylariaceae</taxon>
        <taxon>Xylaria</taxon>
    </lineage>
</organism>
<dbReference type="Gene3D" id="1.20.1290.10">
    <property type="entry name" value="AhpD-like"/>
    <property type="match status" value="1"/>
</dbReference>
<feature type="compositionally biased region" description="Basic residues" evidence="1">
    <location>
        <begin position="60"/>
        <end position="73"/>
    </location>
</feature>
<gene>
    <name evidence="2" type="ORF">EKO27_g6684</name>
</gene>
<dbReference type="Proteomes" id="UP000286045">
    <property type="component" value="Unassembled WGS sequence"/>
</dbReference>
<evidence type="ECO:0008006" key="4">
    <source>
        <dbReference type="Google" id="ProtNLM"/>
    </source>
</evidence>
<dbReference type="SUPFAM" id="SSF69118">
    <property type="entry name" value="AhpD-like"/>
    <property type="match status" value="1"/>
</dbReference>
<proteinExistence type="predicted"/>
<keyword evidence="3" id="KW-1185">Reference proteome</keyword>
<feature type="region of interest" description="Disordered" evidence="1">
    <location>
        <begin position="1"/>
        <end position="73"/>
    </location>
</feature>
<evidence type="ECO:0000313" key="2">
    <source>
        <dbReference type="EMBL" id="RWA08413.1"/>
    </source>
</evidence>
<name>A0A439D1T1_9PEZI</name>
<dbReference type="InterPro" id="IPR052999">
    <property type="entry name" value="PTS1_Protein"/>
</dbReference>